<feature type="region of interest" description="Disordered" evidence="1">
    <location>
        <begin position="116"/>
        <end position="135"/>
    </location>
</feature>
<dbReference type="AlphaFoldDB" id="A0AAE0NAW5"/>
<sequence>MHRSEFETEASFSMPDQRDRNPLEPSQPRRFQECSLKASANRPRGLIYIKVLAPRRKQIIRVHPGSQRTLCNRRSCRRQTWEAWCLDQFPLPPQLDGGQLAPAECRWQLTGYKHSKPLPRPAESMESAPDIAKGKSQPRRGVALVTIGDLMWQQYPGIFQINPARCQSGWLAARISRASMCVDVAFRIGNGANWQWPPLSCVTPNGNRGGCWLPSKGQRLGAIGSQYYLRDGMIGCPARKKTEVEKKRSSQLGEIQNTHGSHLVSSAVLARILLV</sequence>
<gene>
    <name evidence="2" type="ORF">B0T24DRAFT_236689</name>
</gene>
<reference evidence="2" key="2">
    <citation type="submission" date="2023-06" db="EMBL/GenBank/DDBJ databases">
        <authorList>
            <consortium name="Lawrence Berkeley National Laboratory"/>
            <person name="Haridas S."/>
            <person name="Hensen N."/>
            <person name="Bonometti L."/>
            <person name="Westerberg I."/>
            <person name="Brannstrom I.O."/>
            <person name="Guillou S."/>
            <person name="Cros-Aarteil S."/>
            <person name="Calhoun S."/>
            <person name="Kuo A."/>
            <person name="Mondo S."/>
            <person name="Pangilinan J."/>
            <person name="Riley R."/>
            <person name="Labutti K."/>
            <person name="Andreopoulos B."/>
            <person name="Lipzen A."/>
            <person name="Chen C."/>
            <person name="Yanf M."/>
            <person name="Daum C."/>
            <person name="Ng V."/>
            <person name="Clum A."/>
            <person name="Steindorff A."/>
            <person name="Ohm R."/>
            <person name="Martin F."/>
            <person name="Silar P."/>
            <person name="Natvig D."/>
            <person name="Lalanne C."/>
            <person name="Gautier V."/>
            <person name="Ament-Velasquez S.L."/>
            <person name="Kruys A."/>
            <person name="Hutchinson M.I."/>
            <person name="Powell A.J."/>
            <person name="Barry K."/>
            <person name="Miller A.N."/>
            <person name="Grigoriev I.V."/>
            <person name="Debuchy R."/>
            <person name="Gladieux P."/>
            <person name="Thoren M.H."/>
            <person name="Johannesson H."/>
        </authorList>
    </citation>
    <scope>NUCLEOTIDE SEQUENCE</scope>
    <source>
        <strain evidence="2">CBS 958.72</strain>
    </source>
</reference>
<dbReference type="EMBL" id="JAULSN010000003">
    <property type="protein sequence ID" value="KAK3377201.1"/>
    <property type="molecule type" value="Genomic_DNA"/>
</dbReference>
<accession>A0AAE0NAW5</accession>
<dbReference type="Proteomes" id="UP001287356">
    <property type="component" value="Unassembled WGS sequence"/>
</dbReference>
<comment type="caution">
    <text evidence="2">The sequence shown here is derived from an EMBL/GenBank/DDBJ whole genome shotgun (WGS) entry which is preliminary data.</text>
</comment>
<feature type="region of interest" description="Disordered" evidence="1">
    <location>
        <begin position="1"/>
        <end position="29"/>
    </location>
</feature>
<organism evidence="2 3">
    <name type="scientific">Lasiosphaeria ovina</name>
    <dbReference type="NCBI Taxonomy" id="92902"/>
    <lineage>
        <taxon>Eukaryota</taxon>
        <taxon>Fungi</taxon>
        <taxon>Dikarya</taxon>
        <taxon>Ascomycota</taxon>
        <taxon>Pezizomycotina</taxon>
        <taxon>Sordariomycetes</taxon>
        <taxon>Sordariomycetidae</taxon>
        <taxon>Sordariales</taxon>
        <taxon>Lasiosphaeriaceae</taxon>
        <taxon>Lasiosphaeria</taxon>
    </lineage>
</organism>
<proteinExistence type="predicted"/>
<evidence type="ECO:0000313" key="3">
    <source>
        <dbReference type="Proteomes" id="UP001287356"/>
    </source>
</evidence>
<keyword evidence="3" id="KW-1185">Reference proteome</keyword>
<reference evidence="2" key="1">
    <citation type="journal article" date="2023" name="Mol. Phylogenet. Evol.">
        <title>Genome-scale phylogeny and comparative genomics of the fungal order Sordariales.</title>
        <authorList>
            <person name="Hensen N."/>
            <person name="Bonometti L."/>
            <person name="Westerberg I."/>
            <person name="Brannstrom I.O."/>
            <person name="Guillou S."/>
            <person name="Cros-Aarteil S."/>
            <person name="Calhoun S."/>
            <person name="Haridas S."/>
            <person name="Kuo A."/>
            <person name="Mondo S."/>
            <person name="Pangilinan J."/>
            <person name="Riley R."/>
            <person name="LaButti K."/>
            <person name="Andreopoulos B."/>
            <person name="Lipzen A."/>
            <person name="Chen C."/>
            <person name="Yan M."/>
            <person name="Daum C."/>
            <person name="Ng V."/>
            <person name="Clum A."/>
            <person name="Steindorff A."/>
            <person name="Ohm R.A."/>
            <person name="Martin F."/>
            <person name="Silar P."/>
            <person name="Natvig D.O."/>
            <person name="Lalanne C."/>
            <person name="Gautier V."/>
            <person name="Ament-Velasquez S.L."/>
            <person name="Kruys A."/>
            <person name="Hutchinson M.I."/>
            <person name="Powell A.J."/>
            <person name="Barry K."/>
            <person name="Miller A.N."/>
            <person name="Grigoriev I.V."/>
            <person name="Debuchy R."/>
            <person name="Gladieux P."/>
            <person name="Hiltunen Thoren M."/>
            <person name="Johannesson H."/>
        </authorList>
    </citation>
    <scope>NUCLEOTIDE SEQUENCE</scope>
    <source>
        <strain evidence="2">CBS 958.72</strain>
    </source>
</reference>
<name>A0AAE0NAW5_9PEZI</name>
<evidence type="ECO:0000313" key="2">
    <source>
        <dbReference type="EMBL" id="KAK3377201.1"/>
    </source>
</evidence>
<evidence type="ECO:0000256" key="1">
    <source>
        <dbReference type="SAM" id="MobiDB-lite"/>
    </source>
</evidence>
<protein>
    <submittedName>
        <fullName evidence="2">Uncharacterized protein</fullName>
    </submittedName>
</protein>